<dbReference type="Pfam" id="PF00929">
    <property type="entry name" value="RNase_T"/>
    <property type="match status" value="1"/>
</dbReference>
<dbReference type="GO" id="GO:0003676">
    <property type="term" value="F:nucleic acid binding"/>
    <property type="evidence" value="ECO:0007669"/>
    <property type="project" value="InterPro"/>
</dbReference>
<dbReference type="OrthoDB" id="5497329at2"/>
<gene>
    <name evidence="2" type="ORF">DES47_105210</name>
</gene>
<accession>A0A4V3CT14</accession>
<feature type="domain" description="Exonuclease" evidence="1">
    <location>
        <begin position="21"/>
        <end position="195"/>
    </location>
</feature>
<dbReference type="InterPro" id="IPR013520">
    <property type="entry name" value="Ribonucl_H"/>
</dbReference>
<comment type="caution">
    <text evidence="2">The sequence shown here is derived from an EMBL/GenBank/DDBJ whole genome shotgun (WGS) entry which is preliminary data.</text>
</comment>
<dbReference type="GO" id="GO:0006259">
    <property type="term" value="P:DNA metabolic process"/>
    <property type="evidence" value="ECO:0007669"/>
    <property type="project" value="UniProtKB-ARBA"/>
</dbReference>
<dbReference type="GO" id="GO:0004527">
    <property type="term" value="F:exonuclease activity"/>
    <property type="evidence" value="ECO:0007669"/>
    <property type="project" value="UniProtKB-ARBA"/>
</dbReference>
<proteinExistence type="predicted"/>
<name>A0A4V3CT14_9BURK</name>
<dbReference type="AlphaFoldDB" id="A0A4V3CT14"/>
<dbReference type="EMBL" id="SNXS01000005">
    <property type="protein sequence ID" value="TDP63208.1"/>
    <property type="molecule type" value="Genomic_DNA"/>
</dbReference>
<dbReference type="SUPFAM" id="SSF53098">
    <property type="entry name" value="Ribonuclease H-like"/>
    <property type="match status" value="1"/>
</dbReference>
<keyword evidence="3" id="KW-1185">Reference proteome</keyword>
<dbReference type="InterPro" id="IPR036397">
    <property type="entry name" value="RNaseH_sf"/>
</dbReference>
<dbReference type="Gene3D" id="3.30.420.10">
    <property type="entry name" value="Ribonuclease H-like superfamily/Ribonuclease H"/>
    <property type="match status" value="1"/>
</dbReference>
<dbReference type="CDD" id="cd06127">
    <property type="entry name" value="DEDDh"/>
    <property type="match status" value="1"/>
</dbReference>
<dbReference type="SMART" id="SM00479">
    <property type="entry name" value="EXOIII"/>
    <property type="match status" value="1"/>
</dbReference>
<protein>
    <submittedName>
        <fullName evidence="2">DNA polymerase-3 subunit epsilon</fullName>
    </submittedName>
</protein>
<dbReference type="InterPro" id="IPR012337">
    <property type="entry name" value="RNaseH-like_sf"/>
</dbReference>
<reference evidence="2 3" key="1">
    <citation type="submission" date="2019-03" db="EMBL/GenBank/DDBJ databases">
        <title>Genomic Encyclopedia of Type Strains, Phase IV (KMG-IV): sequencing the most valuable type-strain genomes for metagenomic binning, comparative biology and taxonomic classification.</title>
        <authorList>
            <person name="Goeker M."/>
        </authorList>
    </citation>
    <scope>NUCLEOTIDE SEQUENCE [LARGE SCALE GENOMIC DNA]</scope>
    <source>
        <strain evidence="2 3">DSM 16998</strain>
    </source>
</reference>
<evidence type="ECO:0000313" key="2">
    <source>
        <dbReference type="EMBL" id="TDP63208.1"/>
    </source>
</evidence>
<organism evidence="2 3">
    <name type="scientific">Roseateles toxinivorans</name>
    <dbReference type="NCBI Taxonomy" id="270368"/>
    <lineage>
        <taxon>Bacteria</taxon>
        <taxon>Pseudomonadati</taxon>
        <taxon>Pseudomonadota</taxon>
        <taxon>Betaproteobacteria</taxon>
        <taxon>Burkholderiales</taxon>
        <taxon>Sphaerotilaceae</taxon>
        <taxon>Roseateles</taxon>
    </lineage>
</organism>
<sequence>MSGVGALRRWLGAPAPVAATRWVVIDVESSGLDIEHDHLLAIGAVALQLRGDAPPRIALGDSFELVLRHEAERADKPNILLHGIGVGAQRQGMDPVQALLVFEQWLGDAPLVAFHSAFDEGMIGRAMRQHLGRKPGNRWVDLAAVAPVLLPRVRAHSLDEWMAHFGIVCATRHQAVSDALATAELLLKLWPALRAQSRDCSFRALQGVAAQRRWLQPS</sequence>
<dbReference type="InParanoid" id="A0A4V3CT14"/>
<dbReference type="RefSeq" id="WP_133702389.1">
    <property type="nucleotide sequence ID" value="NZ_SNXS01000005.1"/>
</dbReference>
<evidence type="ECO:0000313" key="3">
    <source>
        <dbReference type="Proteomes" id="UP000295361"/>
    </source>
</evidence>
<dbReference type="Proteomes" id="UP000295361">
    <property type="component" value="Unassembled WGS sequence"/>
</dbReference>
<evidence type="ECO:0000259" key="1">
    <source>
        <dbReference type="SMART" id="SM00479"/>
    </source>
</evidence>